<dbReference type="PROSITE" id="PS00409">
    <property type="entry name" value="PROKAR_NTER_METHYL"/>
    <property type="match status" value="1"/>
</dbReference>
<feature type="domain" description="General secretion pathway GspH" evidence="13">
    <location>
        <begin position="45"/>
        <end position="162"/>
    </location>
</feature>
<keyword evidence="5" id="KW-0997">Cell inner membrane</keyword>
<accession>A0A366GNU0</accession>
<organism evidence="14 15">
    <name type="scientific">Marinobacter pelagius</name>
    <dbReference type="NCBI Taxonomy" id="379482"/>
    <lineage>
        <taxon>Bacteria</taxon>
        <taxon>Pseudomonadati</taxon>
        <taxon>Pseudomonadota</taxon>
        <taxon>Gammaproteobacteria</taxon>
        <taxon>Pseudomonadales</taxon>
        <taxon>Marinobacteraceae</taxon>
        <taxon>Marinobacter</taxon>
    </lineage>
</organism>
<evidence type="ECO:0000259" key="13">
    <source>
        <dbReference type="Pfam" id="PF12019"/>
    </source>
</evidence>
<protein>
    <recommendedName>
        <fullName evidence="2">Type II secretion system protein H</fullName>
    </recommendedName>
    <alternativeName>
        <fullName evidence="10">General secretion pathway protein H</fullName>
    </alternativeName>
</protein>
<dbReference type="Pfam" id="PF07963">
    <property type="entry name" value="N_methyl"/>
    <property type="match status" value="1"/>
</dbReference>
<keyword evidence="6 12" id="KW-0812">Transmembrane</keyword>
<evidence type="ECO:0000256" key="6">
    <source>
        <dbReference type="ARBA" id="ARBA00022692"/>
    </source>
</evidence>
<dbReference type="GO" id="GO:0015628">
    <property type="term" value="P:protein secretion by the type II secretion system"/>
    <property type="evidence" value="ECO:0007669"/>
    <property type="project" value="InterPro"/>
</dbReference>
<dbReference type="AlphaFoldDB" id="A0A366GNU0"/>
<dbReference type="NCBIfam" id="TIGR02532">
    <property type="entry name" value="IV_pilin_GFxxxE"/>
    <property type="match status" value="1"/>
</dbReference>
<dbReference type="InterPro" id="IPR045584">
    <property type="entry name" value="Pilin-like"/>
</dbReference>
<feature type="region of interest" description="Disordered" evidence="11">
    <location>
        <begin position="167"/>
        <end position="187"/>
    </location>
</feature>
<dbReference type="InterPro" id="IPR012902">
    <property type="entry name" value="N_methyl_site"/>
</dbReference>
<dbReference type="Proteomes" id="UP000252995">
    <property type="component" value="Unassembled WGS sequence"/>
</dbReference>
<evidence type="ECO:0000256" key="2">
    <source>
        <dbReference type="ARBA" id="ARBA00021549"/>
    </source>
</evidence>
<dbReference type="Pfam" id="PF12019">
    <property type="entry name" value="GspH"/>
    <property type="match status" value="1"/>
</dbReference>
<comment type="caution">
    <text evidence="14">The sequence shown here is derived from an EMBL/GenBank/DDBJ whole genome shotgun (WGS) entry which is preliminary data.</text>
</comment>
<proteinExistence type="inferred from homology"/>
<dbReference type="InterPro" id="IPR022346">
    <property type="entry name" value="T2SS_GspH"/>
</dbReference>
<keyword evidence="3" id="KW-1003">Cell membrane</keyword>
<sequence>MRPKTALSGFTLVELLITLAIVAVIATITVPSMDNLIRQSNRHAAVSDMIGLINLARNTAIVEQQTVTLCPLDENDECAHDWSGRITVFRDPESDKKLSDDSEVIRVLDSRQGGEWTANTASRPYFRFMPNGTANYAIGNMIWCPADDDRTAATQLVVNWGGRVRTSRDRDGDGIGEDRHGNPIICT</sequence>
<evidence type="ECO:0000256" key="11">
    <source>
        <dbReference type="SAM" id="MobiDB-lite"/>
    </source>
</evidence>
<comment type="subcellular location">
    <subcellularLocation>
        <location evidence="1">Cell inner membrane</location>
        <topology evidence="1">Single-pass membrane protein</topology>
    </subcellularLocation>
</comment>
<feature type="compositionally biased region" description="Basic and acidic residues" evidence="11">
    <location>
        <begin position="167"/>
        <end position="181"/>
    </location>
</feature>
<gene>
    <name evidence="14" type="ORF">DET50_110100</name>
</gene>
<evidence type="ECO:0000256" key="12">
    <source>
        <dbReference type="SAM" id="Phobius"/>
    </source>
</evidence>
<evidence type="ECO:0000256" key="1">
    <source>
        <dbReference type="ARBA" id="ARBA00004377"/>
    </source>
</evidence>
<dbReference type="SUPFAM" id="SSF54523">
    <property type="entry name" value="Pili subunits"/>
    <property type="match status" value="1"/>
</dbReference>
<dbReference type="RefSeq" id="WP_181799970.1">
    <property type="nucleotide sequence ID" value="NZ_QNRO01000010.1"/>
</dbReference>
<comment type="similarity">
    <text evidence="9">Belongs to the GSP H family.</text>
</comment>
<evidence type="ECO:0000256" key="8">
    <source>
        <dbReference type="ARBA" id="ARBA00023136"/>
    </source>
</evidence>
<name>A0A366GNU0_9GAMM</name>
<reference evidence="14 15" key="1">
    <citation type="submission" date="2018-06" db="EMBL/GenBank/DDBJ databases">
        <title>Freshwater and sediment microbial communities from various areas in North America, analyzing microbe dynamics in response to fracking.</title>
        <authorList>
            <person name="Lamendella R."/>
        </authorList>
    </citation>
    <scope>NUCLEOTIDE SEQUENCE [LARGE SCALE GENOMIC DNA]</scope>
    <source>
        <strain evidence="14 15">114J</strain>
    </source>
</reference>
<feature type="transmembrane region" description="Helical" evidence="12">
    <location>
        <begin position="6"/>
        <end position="30"/>
    </location>
</feature>
<dbReference type="Gene3D" id="3.55.40.10">
    <property type="entry name" value="minor pseudopilin epsh domain"/>
    <property type="match status" value="1"/>
</dbReference>
<keyword evidence="4" id="KW-0488">Methylation</keyword>
<evidence type="ECO:0000256" key="3">
    <source>
        <dbReference type="ARBA" id="ARBA00022475"/>
    </source>
</evidence>
<evidence type="ECO:0000256" key="9">
    <source>
        <dbReference type="ARBA" id="ARBA00025772"/>
    </source>
</evidence>
<dbReference type="GO" id="GO:0005886">
    <property type="term" value="C:plasma membrane"/>
    <property type="evidence" value="ECO:0007669"/>
    <property type="project" value="UniProtKB-SubCell"/>
</dbReference>
<evidence type="ECO:0000256" key="10">
    <source>
        <dbReference type="ARBA" id="ARBA00030775"/>
    </source>
</evidence>
<evidence type="ECO:0000256" key="4">
    <source>
        <dbReference type="ARBA" id="ARBA00022481"/>
    </source>
</evidence>
<dbReference type="GO" id="GO:0015627">
    <property type="term" value="C:type II protein secretion system complex"/>
    <property type="evidence" value="ECO:0007669"/>
    <property type="project" value="InterPro"/>
</dbReference>
<dbReference type="EMBL" id="QNRO01000010">
    <property type="protein sequence ID" value="RBP29201.1"/>
    <property type="molecule type" value="Genomic_DNA"/>
</dbReference>
<evidence type="ECO:0000313" key="15">
    <source>
        <dbReference type="Proteomes" id="UP000252995"/>
    </source>
</evidence>
<evidence type="ECO:0000256" key="7">
    <source>
        <dbReference type="ARBA" id="ARBA00022989"/>
    </source>
</evidence>
<evidence type="ECO:0000313" key="14">
    <source>
        <dbReference type="EMBL" id="RBP29201.1"/>
    </source>
</evidence>
<keyword evidence="8 12" id="KW-0472">Membrane</keyword>
<evidence type="ECO:0000256" key="5">
    <source>
        <dbReference type="ARBA" id="ARBA00022519"/>
    </source>
</evidence>
<keyword evidence="7 12" id="KW-1133">Transmembrane helix</keyword>